<evidence type="ECO:0000313" key="3">
    <source>
        <dbReference type="Proteomes" id="UP000064967"/>
    </source>
</evidence>
<evidence type="ECO:0000256" key="1">
    <source>
        <dbReference type="SAM" id="MobiDB-lite"/>
    </source>
</evidence>
<dbReference type="AlphaFoldDB" id="A0A0K1QFN3"/>
<dbReference type="EMBL" id="CP012333">
    <property type="protein sequence ID" value="AKV04220.1"/>
    <property type="molecule type" value="Genomic_DNA"/>
</dbReference>
<organism evidence="2 3">
    <name type="scientific">Labilithrix luteola</name>
    <dbReference type="NCBI Taxonomy" id="1391654"/>
    <lineage>
        <taxon>Bacteria</taxon>
        <taxon>Pseudomonadati</taxon>
        <taxon>Myxococcota</taxon>
        <taxon>Polyangia</taxon>
        <taxon>Polyangiales</taxon>
        <taxon>Labilitrichaceae</taxon>
        <taxon>Labilithrix</taxon>
    </lineage>
</organism>
<feature type="compositionally biased region" description="Low complexity" evidence="1">
    <location>
        <begin position="21"/>
        <end position="33"/>
    </location>
</feature>
<accession>A0A0K1QFN3</accession>
<feature type="compositionally biased region" description="Basic and acidic residues" evidence="1">
    <location>
        <begin position="1"/>
        <end position="15"/>
    </location>
</feature>
<dbReference type="KEGG" id="llu:AKJ09_10883"/>
<name>A0A0K1QFN3_9BACT</name>
<evidence type="ECO:0000313" key="2">
    <source>
        <dbReference type="EMBL" id="AKV04220.1"/>
    </source>
</evidence>
<dbReference type="Proteomes" id="UP000064967">
    <property type="component" value="Chromosome"/>
</dbReference>
<gene>
    <name evidence="2" type="ORF">AKJ09_10883</name>
</gene>
<feature type="region of interest" description="Disordered" evidence="1">
    <location>
        <begin position="1"/>
        <end position="40"/>
    </location>
</feature>
<sequence>MYARHSEGSQLERRAAGGGQASALRLTRSTSRSQKANDGVLALSAPSSSVILEPLDLGGF</sequence>
<protein>
    <submittedName>
        <fullName evidence="2">Uncharacterized protein</fullName>
    </submittedName>
</protein>
<keyword evidence="3" id="KW-1185">Reference proteome</keyword>
<reference evidence="2 3" key="1">
    <citation type="submission" date="2015-08" db="EMBL/GenBank/DDBJ databases">
        <authorList>
            <person name="Babu N.S."/>
            <person name="Beckwith C.J."/>
            <person name="Beseler K.G."/>
            <person name="Brison A."/>
            <person name="Carone J.V."/>
            <person name="Caskin T.P."/>
            <person name="Diamond M."/>
            <person name="Durham M.E."/>
            <person name="Foxe J.M."/>
            <person name="Go M."/>
            <person name="Henderson B.A."/>
            <person name="Jones I.B."/>
            <person name="McGettigan J.A."/>
            <person name="Micheletti S.J."/>
            <person name="Nasrallah M.E."/>
            <person name="Ortiz D."/>
            <person name="Piller C.R."/>
            <person name="Privatt S.R."/>
            <person name="Schneider S.L."/>
            <person name="Sharp S."/>
            <person name="Smith T.C."/>
            <person name="Stanton J.D."/>
            <person name="Ullery H.E."/>
            <person name="Wilson R.J."/>
            <person name="Serrano M.G."/>
            <person name="Buck G."/>
            <person name="Lee V."/>
            <person name="Wang Y."/>
            <person name="Carvalho R."/>
            <person name="Voegtly L."/>
            <person name="Shi R."/>
            <person name="Duckworth R."/>
            <person name="Johnson A."/>
            <person name="Loviza R."/>
            <person name="Walstead R."/>
            <person name="Shah Z."/>
            <person name="Kiflezghi M."/>
            <person name="Wade K."/>
            <person name="Ball S.L."/>
            <person name="Bradley K.W."/>
            <person name="Asai D.J."/>
            <person name="Bowman C.A."/>
            <person name="Russell D.A."/>
            <person name="Pope W.H."/>
            <person name="Jacobs-Sera D."/>
            <person name="Hendrix R.W."/>
            <person name="Hatfull G.F."/>
        </authorList>
    </citation>
    <scope>NUCLEOTIDE SEQUENCE [LARGE SCALE GENOMIC DNA]</scope>
    <source>
        <strain evidence="2 3">DSM 27648</strain>
    </source>
</reference>
<proteinExistence type="predicted"/>